<dbReference type="InterPro" id="IPR029071">
    <property type="entry name" value="Ubiquitin-like_domsf"/>
</dbReference>
<dbReference type="CDD" id="cd17039">
    <property type="entry name" value="Ubl_ubiquitin_like"/>
    <property type="match status" value="1"/>
</dbReference>
<dbReference type="RefSeq" id="YP_008318815.1">
    <property type="nucleotide sequence ID" value="NC_021858.1"/>
</dbReference>
<evidence type="ECO:0000259" key="3">
    <source>
        <dbReference type="PROSITE" id="PS50089"/>
    </source>
</evidence>
<dbReference type="InterPro" id="IPR001841">
    <property type="entry name" value="Znf_RING"/>
</dbReference>
<reference evidence="4 5" key="1">
    <citation type="journal article" date="2013" name="Science">
        <title>Pandoraviruses: amoeba viruses with genomes up to 2.5 Mb reaching that of parasitic eukaryotes.</title>
        <authorList>
            <person name="Philippe N."/>
            <person name="Legendre M."/>
            <person name="Doutre G."/>
            <person name="Coute Y."/>
            <person name="Poirot O."/>
            <person name="Lescot M."/>
            <person name="Arslan D."/>
            <person name="Seltzer V."/>
            <person name="Bertaux L."/>
            <person name="Bruley C."/>
            <person name="Garin J."/>
            <person name="Claverie J.M."/>
            <person name="Abergel C."/>
        </authorList>
    </citation>
    <scope>NUCLEOTIDE SEQUENCE [LARGE SCALE GENOMIC DNA]</scope>
    <source>
        <strain evidence="4">Melbourne</strain>
    </source>
</reference>
<dbReference type="GO" id="GO:0008270">
    <property type="term" value="F:zinc ion binding"/>
    <property type="evidence" value="ECO:0007669"/>
    <property type="project" value="UniProtKB-KW"/>
</dbReference>
<dbReference type="Pfam" id="PF00240">
    <property type="entry name" value="ubiquitin"/>
    <property type="match status" value="1"/>
</dbReference>
<dbReference type="Gene3D" id="3.10.20.90">
    <property type="entry name" value="Phosphatidylinositol 3-kinase Catalytic Subunit, Chain A, domain 1"/>
    <property type="match status" value="1"/>
</dbReference>
<dbReference type="Proteomes" id="UP000201566">
    <property type="component" value="Segment"/>
</dbReference>
<dbReference type="SUPFAM" id="SSF54236">
    <property type="entry name" value="Ubiquitin-like"/>
    <property type="match status" value="1"/>
</dbReference>
<evidence type="ECO:0000313" key="5">
    <source>
        <dbReference type="Proteomes" id="UP000201566"/>
    </source>
</evidence>
<dbReference type="PROSITE" id="PS50089">
    <property type="entry name" value="ZF_RING_2"/>
    <property type="match status" value="1"/>
</dbReference>
<protein>
    <submittedName>
        <fullName evidence="4">Ubiquitin</fullName>
    </submittedName>
</protein>
<feature type="domain" description="Ubiquitin-like" evidence="2">
    <location>
        <begin position="160"/>
        <end position="236"/>
    </location>
</feature>
<proteinExistence type="predicted"/>
<dbReference type="GeneID" id="16511863"/>
<evidence type="ECO:0000259" key="2">
    <source>
        <dbReference type="PROSITE" id="PS50053"/>
    </source>
</evidence>
<accession>S4VVM2</accession>
<dbReference type="KEGG" id="vg:16511863"/>
<evidence type="ECO:0000313" key="4">
    <source>
        <dbReference type="EMBL" id="AGO82146.1"/>
    </source>
</evidence>
<dbReference type="InterPro" id="IPR000626">
    <property type="entry name" value="Ubiquitin-like_dom"/>
</dbReference>
<gene>
    <name evidence="4" type="ORF">pdul_cds_206</name>
</gene>
<keyword evidence="1" id="KW-0479">Metal-binding</keyword>
<keyword evidence="1" id="KW-0862">Zinc</keyword>
<keyword evidence="1" id="KW-0863">Zinc-finger</keyword>
<evidence type="ECO:0000256" key="1">
    <source>
        <dbReference type="PROSITE-ProRule" id="PRU00175"/>
    </source>
</evidence>
<dbReference type="SMART" id="SM00213">
    <property type="entry name" value="UBQ"/>
    <property type="match status" value="1"/>
</dbReference>
<feature type="domain" description="RING-type" evidence="3">
    <location>
        <begin position="89"/>
        <end position="134"/>
    </location>
</feature>
<dbReference type="PROSITE" id="PS50053">
    <property type="entry name" value="UBIQUITIN_2"/>
    <property type="match status" value="1"/>
</dbReference>
<name>S4VVM2_9VIRU</name>
<dbReference type="EMBL" id="KC977570">
    <property type="protein sequence ID" value="AGO82146.1"/>
    <property type="molecule type" value="Genomic_DNA"/>
</dbReference>
<organism evidence="4 5">
    <name type="scientific">Pandoravirus dulcis</name>
    <dbReference type="NCBI Taxonomy" id="1349409"/>
    <lineage>
        <taxon>Viruses</taxon>
        <taxon>Pandoravirus</taxon>
    </lineage>
</organism>
<sequence length="236" mass="24795">MEQSRAPTRATAVGPRSATPGDFVFVQVGERRALAIVDSFDGRRYVVRPRVAASLPAGPNGTLVFPVAPPVNDQGGAVAAWSNAPTPACRVCARNKERPERPEGCRMAVLACRCSAPSVCVECARGLAACPQCRTRLYTLPMGAIPVTRLESPADAASAIRIAMVSLTGERCEIAASPSWSVRTLKAFYAHAAGAHPKQQTLKCAGVTLGDDDRDLGSYGLSDGQVIHVVLNLAGD</sequence>